<dbReference type="InterPro" id="IPR005467">
    <property type="entry name" value="His_kinase_dom"/>
</dbReference>
<keyword evidence="18" id="KW-1185">Reference proteome</keyword>
<dbReference type="PANTHER" id="PTHR45528:SF1">
    <property type="entry name" value="SENSOR HISTIDINE KINASE CPXA"/>
    <property type="match status" value="1"/>
</dbReference>
<feature type="domain" description="HAMP" evidence="16">
    <location>
        <begin position="945"/>
        <end position="991"/>
    </location>
</feature>
<evidence type="ECO:0000256" key="1">
    <source>
        <dbReference type="ARBA" id="ARBA00000085"/>
    </source>
</evidence>
<feature type="transmembrane region" description="Helical" evidence="14">
    <location>
        <begin position="212"/>
        <end position="230"/>
    </location>
</feature>
<evidence type="ECO:0000256" key="6">
    <source>
        <dbReference type="ARBA" id="ARBA00022679"/>
    </source>
</evidence>
<feature type="transmembrane region" description="Helical" evidence="14">
    <location>
        <begin position="289"/>
        <end position="307"/>
    </location>
</feature>
<feature type="transmembrane region" description="Helical" evidence="14">
    <location>
        <begin position="362"/>
        <end position="388"/>
    </location>
</feature>
<keyword evidence="10" id="KW-0067">ATP-binding</keyword>
<evidence type="ECO:0000259" key="15">
    <source>
        <dbReference type="PROSITE" id="PS50109"/>
    </source>
</evidence>
<dbReference type="PANTHER" id="PTHR45528">
    <property type="entry name" value="SENSOR HISTIDINE KINASE CPXA"/>
    <property type="match status" value="1"/>
</dbReference>
<evidence type="ECO:0000256" key="10">
    <source>
        <dbReference type="ARBA" id="ARBA00022840"/>
    </source>
</evidence>
<keyword evidence="4" id="KW-1003">Cell membrane</keyword>
<evidence type="ECO:0000313" key="17">
    <source>
        <dbReference type="EMBL" id="NOU61158.1"/>
    </source>
</evidence>
<protein>
    <recommendedName>
        <fullName evidence="3">histidine kinase</fullName>
        <ecNumber evidence="3">2.7.13.3</ecNumber>
    </recommendedName>
</protein>
<dbReference type="InterPro" id="IPR050398">
    <property type="entry name" value="HssS/ArlS-like"/>
</dbReference>
<dbReference type="Proteomes" id="UP000732105">
    <property type="component" value="Unassembled WGS sequence"/>
</dbReference>
<feature type="transmembrane region" description="Helical" evidence="14">
    <location>
        <begin position="755"/>
        <end position="775"/>
    </location>
</feature>
<feature type="transmembrane region" description="Helical" evidence="14">
    <location>
        <begin position="236"/>
        <end position="253"/>
    </location>
</feature>
<keyword evidence="8" id="KW-0547">Nucleotide-binding</keyword>
<comment type="catalytic activity">
    <reaction evidence="1">
        <text>ATP + protein L-histidine = ADP + protein N-phospho-L-histidine.</text>
        <dbReference type="EC" id="2.7.13.3"/>
    </reaction>
</comment>
<keyword evidence="13 14" id="KW-0472">Membrane</keyword>
<evidence type="ECO:0000313" key="18">
    <source>
        <dbReference type="Proteomes" id="UP000732105"/>
    </source>
</evidence>
<dbReference type="SUPFAM" id="SSF47384">
    <property type="entry name" value="Homodimeric domain of signal transducing histidine kinase"/>
    <property type="match status" value="1"/>
</dbReference>
<dbReference type="SMART" id="SM00388">
    <property type="entry name" value="HisKA"/>
    <property type="match status" value="1"/>
</dbReference>
<keyword evidence="7 14" id="KW-0812">Transmembrane</keyword>
<organism evidence="17 18">
    <name type="scientific">Marinifilum caeruleilacunae</name>
    <dbReference type="NCBI Taxonomy" id="2499076"/>
    <lineage>
        <taxon>Bacteria</taxon>
        <taxon>Pseudomonadati</taxon>
        <taxon>Bacteroidota</taxon>
        <taxon>Bacteroidia</taxon>
        <taxon>Marinilabiliales</taxon>
        <taxon>Marinifilaceae</taxon>
    </lineage>
</organism>
<evidence type="ECO:0000256" key="2">
    <source>
        <dbReference type="ARBA" id="ARBA00004651"/>
    </source>
</evidence>
<feature type="transmembrane region" description="Helical" evidence="14">
    <location>
        <begin position="6"/>
        <end position="28"/>
    </location>
</feature>
<keyword evidence="12" id="KW-0902">Two-component regulatory system</keyword>
<evidence type="ECO:0000256" key="3">
    <source>
        <dbReference type="ARBA" id="ARBA00012438"/>
    </source>
</evidence>
<evidence type="ECO:0000256" key="12">
    <source>
        <dbReference type="ARBA" id="ARBA00023012"/>
    </source>
</evidence>
<evidence type="ECO:0000256" key="13">
    <source>
        <dbReference type="ARBA" id="ARBA00023136"/>
    </source>
</evidence>
<gene>
    <name evidence="17" type="ORF">ELS83_15180</name>
</gene>
<dbReference type="SMART" id="SM00387">
    <property type="entry name" value="HATPase_c"/>
    <property type="match status" value="1"/>
</dbReference>
<evidence type="ECO:0000256" key="9">
    <source>
        <dbReference type="ARBA" id="ARBA00022777"/>
    </source>
</evidence>
<dbReference type="CDD" id="cd00075">
    <property type="entry name" value="HATPase"/>
    <property type="match status" value="1"/>
</dbReference>
<dbReference type="EC" id="2.7.13.3" evidence="3"/>
<feature type="transmembrane region" description="Helical" evidence="14">
    <location>
        <begin position="710"/>
        <end position="734"/>
    </location>
</feature>
<dbReference type="PROSITE" id="PS50109">
    <property type="entry name" value="HIS_KIN"/>
    <property type="match status" value="1"/>
</dbReference>
<dbReference type="InterPro" id="IPR036097">
    <property type="entry name" value="HisK_dim/P_sf"/>
</dbReference>
<keyword evidence="11 14" id="KW-1133">Transmembrane helix</keyword>
<feature type="transmembrane region" description="Helical" evidence="14">
    <location>
        <begin position="450"/>
        <end position="469"/>
    </location>
</feature>
<evidence type="ECO:0000256" key="14">
    <source>
        <dbReference type="SAM" id="Phobius"/>
    </source>
</evidence>
<evidence type="ECO:0000256" key="11">
    <source>
        <dbReference type="ARBA" id="ARBA00022989"/>
    </source>
</evidence>
<keyword evidence="6" id="KW-0808">Transferase</keyword>
<dbReference type="InterPro" id="IPR004358">
    <property type="entry name" value="Sig_transdc_His_kin-like_C"/>
</dbReference>
<dbReference type="CDD" id="cd00082">
    <property type="entry name" value="HisKA"/>
    <property type="match status" value="1"/>
</dbReference>
<name>A0ABX1WYD2_9BACT</name>
<feature type="transmembrane region" description="Helical" evidence="14">
    <location>
        <begin position="425"/>
        <end position="443"/>
    </location>
</feature>
<dbReference type="Gene3D" id="6.10.340.10">
    <property type="match status" value="1"/>
</dbReference>
<evidence type="ECO:0000259" key="16">
    <source>
        <dbReference type="PROSITE" id="PS50885"/>
    </source>
</evidence>
<dbReference type="InterPro" id="IPR036890">
    <property type="entry name" value="HATPase_C_sf"/>
</dbReference>
<proteinExistence type="predicted"/>
<dbReference type="InterPro" id="IPR003660">
    <property type="entry name" value="HAMP_dom"/>
</dbReference>
<feature type="transmembrane region" description="Helical" evidence="14">
    <location>
        <begin position="319"/>
        <end position="342"/>
    </location>
</feature>
<dbReference type="SUPFAM" id="SSF55874">
    <property type="entry name" value="ATPase domain of HSP90 chaperone/DNA topoisomerase II/histidine kinase"/>
    <property type="match status" value="1"/>
</dbReference>
<feature type="transmembrane region" description="Helical" evidence="14">
    <location>
        <begin position="400"/>
        <end position="419"/>
    </location>
</feature>
<feature type="domain" description="Histidine kinase" evidence="15">
    <location>
        <begin position="1008"/>
        <end position="1219"/>
    </location>
</feature>
<dbReference type="InterPro" id="IPR003661">
    <property type="entry name" value="HisK_dim/P_dom"/>
</dbReference>
<dbReference type="InterPro" id="IPR003594">
    <property type="entry name" value="HATPase_dom"/>
</dbReference>
<dbReference type="Pfam" id="PF00512">
    <property type="entry name" value="HisKA"/>
    <property type="match status" value="1"/>
</dbReference>
<reference evidence="17 18" key="1">
    <citation type="submission" date="2018-12" db="EMBL/GenBank/DDBJ databases">
        <title>Marinifilum JC070 sp. nov., a marine bacterium isolated from Yongle Blue Hole in the South China Sea.</title>
        <authorList>
            <person name="Fu T."/>
        </authorList>
    </citation>
    <scope>NUCLEOTIDE SEQUENCE [LARGE SCALE GENOMIC DNA]</scope>
    <source>
        <strain evidence="17 18">JC070</strain>
    </source>
</reference>
<dbReference type="PROSITE" id="PS50885">
    <property type="entry name" value="HAMP"/>
    <property type="match status" value="1"/>
</dbReference>
<sequence>MKNKLLKYILGISVLVFFGLAITSDYLFNREDSLLQSAKRIQHVFREKAPSLTKDLNELSNAIANKNGGLSDYDNFTEFEHDLKRDGFVLLAFKDDSLVFWSDNSFIVPRLRSFDDSHGKVKRFENGWYYIRKQKQDTIDLYGLLLIKKIYPYQNKFLKNHFDREFDIPSEFEISIDQEKGVPIFDQEENYLFSLQHSDYGYSAPKAQNRIGIFYGVFILLLLILISVQILEIRNVKIGLSVLFVWGISLLLLRYLMIQFSFPSVFSNLEIFSPILFARSFFFPSLGDFLLNVLFLYLFVYTYASYGCKYYILKGVSKVGAGILLVMYLLMYWALFYSISGLVNSLILDSSFSLQMYVFQDYGFYVFVGFLILLLLIYSLGHFAYLIAELSRSRWNIFRYLTFVLAVSLPAILYIFFFSFETNDYLFLILPLIILLMVGIASYKADKGSYYSLMIVLLLFVAIAITGRINVLSDKKEAQDRMVAAMNLSTEYEPTSENLLVHMQKKIDSDFRLNLLCQFPFRNESRIMQHISSNYFSGFWEQYYLQITICDNIDKLNIEPDDETRNCFEFFEEMILKSGESIPNTDFYYLNDFDGMVSYLGKLEFETERAGTIRIFIRLDSKVGSEGVGYPDLLLDEKVALKQRGNDYSFGKYQDGKLIASSGNFNYYMNEKVFGENKEKSFHVELDDYDHLVYRFENNTVVVSYPLVTWYNRVITVPYLFVFLYLFGLFVWVLSRLPWKFRFRMSFKYRIQYSIVGLLMLFFLLLGGGTVYYTIERTEETNNRKLEEKLQLVKQEVISSLGEDLDVDFLTDRLRRLSSLIYADIHLYDLSGELITSSRREIFDKKLQYNKMNFAAYYQLFFKEKTSFIHKEEIGTMSYLSAYETIVDDNNKLVAFVNLPYFLKSQELEKEMFNLVLAGVNLHVFMILLAIFLSVFISNKITYLLRMIQNRLKATRFGSYGEKIEYAKDDEIGSLVNEYNQMLVELGESAEKLARSERESAWREMARQIAHEIKNPLTPMKLSIQFLQKRFEDKSENREEHLQQVSKTLIDQINALSSIATAFSNFAKMPSANNESLNLVDVLHHVISLFRNDELDLKLQLNGIESAKVFVDREQFIRVFVNLINNAIQSIPDHRDGQVIVELEEEKEYYKACVIDNGNGISEEVKERLFYPNFTTKSGGMGLGLAIVKNIVKNAKGDIWVDSEQGVGSCFNLRIPKKQED</sequence>
<evidence type="ECO:0000256" key="8">
    <source>
        <dbReference type="ARBA" id="ARBA00022741"/>
    </source>
</evidence>
<dbReference type="GO" id="GO:0016301">
    <property type="term" value="F:kinase activity"/>
    <property type="evidence" value="ECO:0007669"/>
    <property type="project" value="UniProtKB-KW"/>
</dbReference>
<dbReference type="Pfam" id="PF02518">
    <property type="entry name" value="HATPase_c"/>
    <property type="match status" value="1"/>
</dbReference>
<keyword evidence="9 17" id="KW-0418">Kinase</keyword>
<evidence type="ECO:0000256" key="7">
    <source>
        <dbReference type="ARBA" id="ARBA00022692"/>
    </source>
</evidence>
<feature type="transmembrane region" description="Helical" evidence="14">
    <location>
        <begin position="912"/>
        <end position="937"/>
    </location>
</feature>
<dbReference type="RefSeq" id="WP_171596424.1">
    <property type="nucleotide sequence ID" value="NZ_RZNH01000028.1"/>
</dbReference>
<dbReference type="PRINTS" id="PR00344">
    <property type="entry name" value="BCTRLSENSOR"/>
</dbReference>
<evidence type="ECO:0000256" key="5">
    <source>
        <dbReference type="ARBA" id="ARBA00022553"/>
    </source>
</evidence>
<keyword evidence="5" id="KW-0597">Phosphoprotein</keyword>
<comment type="caution">
    <text evidence="17">The sequence shown here is derived from an EMBL/GenBank/DDBJ whole genome shotgun (WGS) entry which is preliminary data.</text>
</comment>
<dbReference type="Gene3D" id="1.10.287.130">
    <property type="match status" value="1"/>
</dbReference>
<evidence type="ECO:0000256" key="4">
    <source>
        <dbReference type="ARBA" id="ARBA00022475"/>
    </source>
</evidence>
<dbReference type="Gene3D" id="3.30.565.10">
    <property type="entry name" value="Histidine kinase-like ATPase, C-terminal domain"/>
    <property type="match status" value="1"/>
</dbReference>
<dbReference type="EMBL" id="RZNH01000028">
    <property type="protein sequence ID" value="NOU61158.1"/>
    <property type="molecule type" value="Genomic_DNA"/>
</dbReference>
<comment type="subcellular location">
    <subcellularLocation>
        <location evidence="2">Cell membrane</location>
        <topology evidence="2">Multi-pass membrane protein</topology>
    </subcellularLocation>
</comment>
<accession>A0ABX1WYD2</accession>